<evidence type="ECO:0000313" key="1">
    <source>
        <dbReference type="EMBL" id="TYK47096.1"/>
    </source>
</evidence>
<dbReference type="EMBL" id="VSRQ01000005">
    <property type="protein sequence ID" value="TYK47096.1"/>
    <property type="molecule type" value="Genomic_DNA"/>
</dbReference>
<dbReference type="Proteomes" id="UP000323505">
    <property type="component" value="Unassembled WGS sequence"/>
</dbReference>
<keyword evidence="2" id="KW-1185">Reference proteome</keyword>
<comment type="caution">
    <text evidence="1">The sequence shown here is derived from an EMBL/GenBank/DDBJ whole genome shotgun (WGS) entry which is preliminary data.</text>
</comment>
<protein>
    <submittedName>
        <fullName evidence="1">Uncharacterized protein</fullName>
    </submittedName>
</protein>
<organism evidence="1 2">
    <name type="scientific">Actinomadura decatromicini</name>
    <dbReference type="NCBI Taxonomy" id="2604572"/>
    <lineage>
        <taxon>Bacteria</taxon>
        <taxon>Bacillati</taxon>
        <taxon>Actinomycetota</taxon>
        <taxon>Actinomycetes</taxon>
        <taxon>Streptosporangiales</taxon>
        <taxon>Thermomonosporaceae</taxon>
        <taxon>Actinomadura</taxon>
    </lineage>
</organism>
<evidence type="ECO:0000313" key="2">
    <source>
        <dbReference type="Proteomes" id="UP000323505"/>
    </source>
</evidence>
<name>A0A5D3FGV1_9ACTN</name>
<proteinExistence type="predicted"/>
<accession>A0A5D3FGV1</accession>
<gene>
    <name evidence="1" type="ORF">FXF68_25150</name>
</gene>
<sequence>MADGMGKPLDTLAVQLLQRGCRVEVYGGTLTVSLGVRGERVIACDGVRFRWGGERGHVVGLVGAESAAADRAVLVLRQTRRWS</sequence>
<dbReference type="AlphaFoldDB" id="A0A5D3FGV1"/>
<reference evidence="1 2" key="1">
    <citation type="submission" date="2019-08" db="EMBL/GenBank/DDBJ databases">
        <title>Actinomadura sp. nov. CYP1-5 isolated from mountain soil.</title>
        <authorList>
            <person name="Songsumanus A."/>
            <person name="Kuncharoen N."/>
            <person name="Kudo T."/>
            <person name="Yuki M."/>
            <person name="Igarashi Y."/>
            <person name="Tanasupawat S."/>
        </authorList>
    </citation>
    <scope>NUCLEOTIDE SEQUENCE [LARGE SCALE GENOMIC DNA]</scope>
    <source>
        <strain evidence="1 2">CYP1-5</strain>
    </source>
</reference>